<dbReference type="AlphaFoldDB" id="A0A6J4RV88"/>
<dbReference type="PRINTS" id="PR00039">
    <property type="entry name" value="HTHLYSR"/>
</dbReference>
<keyword evidence="2" id="KW-0805">Transcription regulation</keyword>
<evidence type="ECO:0000259" key="5">
    <source>
        <dbReference type="PROSITE" id="PS50931"/>
    </source>
</evidence>
<dbReference type="PROSITE" id="PS50931">
    <property type="entry name" value="HTH_LYSR"/>
    <property type="match status" value="1"/>
</dbReference>
<protein>
    <recommendedName>
        <fullName evidence="5">HTH lysR-type domain-containing protein</fullName>
    </recommendedName>
</protein>
<organism evidence="6">
    <name type="scientific">uncultured Rubrobacteraceae bacterium</name>
    <dbReference type="NCBI Taxonomy" id="349277"/>
    <lineage>
        <taxon>Bacteria</taxon>
        <taxon>Bacillati</taxon>
        <taxon>Actinomycetota</taxon>
        <taxon>Rubrobacteria</taxon>
        <taxon>Rubrobacterales</taxon>
        <taxon>Rubrobacteraceae</taxon>
        <taxon>environmental samples</taxon>
    </lineage>
</organism>
<dbReference type="Gene3D" id="3.40.190.10">
    <property type="entry name" value="Periplasmic binding protein-like II"/>
    <property type="match status" value="1"/>
</dbReference>
<keyword evidence="3" id="KW-0238">DNA-binding</keyword>
<evidence type="ECO:0000256" key="4">
    <source>
        <dbReference type="ARBA" id="ARBA00023163"/>
    </source>
</evidence>
<gene>
    <name evidence="6" type="ORF">AVDCRST_MAG12-1326</name>
</gene>
<dbReference type="InterPro" id="IPR000847">
    <property type="entry name" value="LysR_HTH_N"/>
</dbReference>
<dbReference type="PANTHER" id="PTHR30126:SF40">
    <property type="entry name" value="HTH-TYPE TRANSCRIPTIONAL REGULATOR GLTR"/>
    <property type="match status" value="1"/>
</dbReference>
<name>A0A6J4RV88_9ACTN</name>
<dbReference type="EMBL" id="CADCVK010000207">
    <property type="protein sequence ID" value="CAA9478076.1"/>
    <property type="molecule type" value="Genomic_DNA"/>
</dbReference>
<comment type="similarity">
    <text evidence="1">Belongs to the LysR transcriptional regulatory family.</text>
</comment>
<sequence length="102" mass="11065">MQSAVTAQVKSLEDELGVRLFDRLPRRVVLTDAGEDLLGYAVRMLDLSEEARAAVSRDAGDEIGGTLDVGASETLCVYRLPGVFGAFRSRFPGVDLQFHPVP</sequence>
<dbReference type="Pfam" id="PF03466">
    <property type="entry name" value="LysR_substrate"/>
    <property type="match status" value="1"/>
</dbReference>
<dbReference type="Gene3D" id="1.10.10.10">
    <property type="entry name" value="Winged helix-like DNA-binding domain superfamily/Winged helix DNA-binding domain"/>
    <property type="match status" value="1"/>
</dbReference>
<dbReference type="Pfam" id="PF00126">
    <property type="entry name" value="HTH_1"/>
    <property type="match status" value="1"/>
</dbReference>
<reference evidence="6" key="1">
    <citation type="submission" date="2020-02" db="EMBL/GenBank/DDBJ databases">
        <authorList>
            <person name="Meier V. D."/>
        </authorList>
    </citation>
    <scope>NUCLEOTIDE SEQUENCE</scope>
    <source>
        <strain evidence="6">AVDCRST_MAG12</strain>
    </source>
</reference>
<evidence type="ECO:0000256" key="3">
    <source>
        <dbReference type="ARBA" id="ARBA00023125"/>
    </source>
</evidence>
<dbReference type="GO" id="GO:0000976">
    <property type="term" value="F:transcription cis-regulatory region binding"/>
    <property type="evidence" value="ECO:0007669"/>
    <property type="project" value="TreeGrafter"/>
</dbReference>
<proteinExistence type="inferred from homology"/>
<accession>A0A6J4RV88</accession>
<dbReference type="InterPro" id="IPR005119">
    <property type="entry name" value="LysR_subst-bd"/>
</dbReference>
<feature type="domain" description="HTH lysR-type" evidence="5">
    <location>
        <begin position="1"/>
        <end position="31"/>
    </location>
</feature>
<dbReference type="InterPro" id="IPR036390">
    <property type="entry name" value="WH_DNA-bd_sf"/>
</dbReference>
<dbReference type="GO" id="GO:0003700">
    <property type="term" value="F:DNA-binding transcription factor activity"/>
    <property type="evidence" value="ECO:0007669"/>
    <property type="project" value="InterPro"/>
</dbReference>
<evidence type="ECO:0000256" key="1">
    <source>
        <dbReference type="ARBA" id="ARBA00009437"/>
    </source>
</evidence>
<evidence type="ECO:0000256" key="2">
    <source>
        <dbReference type="ARBA" id="ARBA00023015"/>
    </source>
</evidence>
<evidence type="ECO:0000313" key="6">
    <source>
        <dbReference type="EMBL" id="CAA9478076.1"/>
    </source>
</evidence>
<dbReference type="PANTHER" id="PTHR30126">
    <property type="entry name" value="HTH-TYPE TRANSCRIPTIONAL REGULATOR"/>
    <property type="match status" value="1"/>
</dbReference>
<dbReference type="SUPFAM" id="SSF46785">
    <property type="entry name" value="Winged helix' DNA-binding domain"/>
    <property type="match status" value="1"/>
</dbReference>
<dbReference type="InterPro" id="IPR036388">
    <property type="entry name" value="WH-like_DNA-bd_sf"/>
</dbReference>
<keyword evidence="4" id="KW-0804">Transcription</keyword>